<dbReference type="AlphaFoldDB" id="A0A378KY25"/>
<evidence type="ECO:0000259" key="1">
    <source>
        <dbReference type="Pfam" id="PF01425"/>
    </source>
</evidence>
<dbReference type="InterPro" id="IPR036928">
    <property type="entry name" value="AS_sf"/>
</dbReference>
<dbReference type="InterPro" id="IPR023631">
    <property type="entry name" value="Amidase_dom"/>
</dbReference>
<dbReference type="GO" id="GO:0012505">
    <property type="term" value="C:endomembrane system"/>
    <property type="evidence" value="ECO:0007669"/>
    <property type="project" value="TreeGrafter"/>
</dbReference>
<evidence type="ECO:0000313" key="3">
    <source>
        <dbReference type="EMBL" id="STY18511.1"/>
    </source>
</evidence>
<dbReference type="GO" id="GO:0016874">
    <property type="term" value="F:ligase activity"/>
    <property type="evidence" value="ECO:0007669"/>
    <property type="project" value="UniProtKB-KW"/>
</dbReference>
<protein>
    <submittedName>
        <fullName evidence="2 3">Amidase</fullName>
        <ecNumber evidence="3">3.5.1.4</ecNumber>
        <ecNumber evidence="3">6.3.5.-</ecNumber>
    </submittedName>
</protein>
<reference evidence="2 4" key="1">
    <citation type="submission" date="2015-11" db="EMBL/GenBank/DDBJ databases">
        <title>Genomic analysis of 38 Legionella species identifies large and diverse effector repertoires.</title>
        <authorList>
            <person name="Burstein D."/>
            <person name="Amaro F."/>
            <person name="Zusman T."/>
            <person name="Lifshitz Z."/>
            <person name="Cohen O."/>
            <person name="Gilbert J.A."/>
            <person name="Pupko T."/>
            <person name="Shuman H.A."/>
            <person name="Segal G."/>
        </authorList>
    </citation>
    <scope>NUCLEOTIDE SEQUENCE [LARGE SCALE GENOMIC DNA]</scope>
    <source>
        <strain evidence="2 4">ATCC 49507</strain>
    </source>
</reference>
<evidence type="ECO:0000313" key="2">
    <source>
        <dbReference type="EMBL" id="KTD47726.1"/>
    </source>
</evidence>
<dbReference type="EC" id="3.5.1.4" evidence="3"/>
<dbReference type="Pfam" id="PF01425">
    <property type="entry name" value="Amidase"/>
    <property type="match status" value="1"/>
</dbReference>
<evidence type="ECO:0000313" key="4">
    <source>
        <dbReference type="Proteomes" id="UP000054639"/>
    </source>
</evidence>
<dbReference type="PROSITE" id="PS00571">
    <property type="entry name" value="AMIDASES"/>
    <property type="match status" value="1"/>
</dbReference>
<dbReference type="Gene3D" id="3.90.1300.10">
    <property type="entry name" value="Amidase signature (AS) domain"/>
    <property type="match status" value="1"/>
</dbReference>
<dbReference type="SUPFAM" id="SSF75304">
    <property type="entry name" value="Amidase signature (AS) enzymes"/>
    <property type="match status" value="1"/>
</dbReference>
<dbReference type="EMBL" id="LNYR01000031">
    <property type="protein sequence ID" value="KTD47726.1"/>
    <property type="molecule type" value="Genomic_DNA"/>
</dbReference>
<sequence>MKTLSSLSGKSVVELMKKKEVSCVEVMQTHLDQVAKVNPSINAMIQHLSPEEALKQAHKADKEIAKHRETGLLHGLPVTIKDAREVRGFLCSYGNQSPFNYRAKKDCTVAARLRKAGAIITGITNIPDFSMSYDTDNSLYGRTRNPYDLNRSPGGSSGGEAALIAACGSYLGIGADSGGSIRQPAHNCGIAGLKPTLGLIPDTGVFPGNGFYGIFKNILTQGPMARYVDDLIHVLPIISGPDGVDPNTIPIAVKDPNQVDLSQLRIALYTKNNITVPREDIVSVVNKAGNLLKSEVHSIDEQYPPNTKETCSMFEELFFYGGDGGQWLIDRMIAMHVTKVEKPFQAILDRAAVCHFSVTELRRRLELIEEFKYSMMEFMRDYDVIICPAATTPANLYEQKIEVKEGFDLAYDLTYNLPYNITGWPAVVVRCGTSDEGLPIGVQIVAKAWHDDVALAVAKRLEELLGGWQAPVLELVDNSLNYSQRPATCSRDPET</sequence>
<organism evidence="3 5">
    <name type="scientific">Legionella quateirensis</name>
    <dbReference type="NCBI Taxonomy" id="45072"/>
    <lineage>
        <taxon>Bacteria</taxon>
        <taxon>Pseudomonadati</taxon>
        <taxon>Pseudomonadota</taxon>
        <taxon>Gammaproteobacteria</taxon>
        <taxon>Legionellales</taxon>
        <taxon>Legionellaceae</taxon>
        <taxon>Legionella</taxon>
    </lineage>
</organism>
<keyword evidence="3" id="KW-0436">Ligase</keyword>
<dbReference type="Proteomes" id="UP000054639">
    <property type="component" value="Unassembled WGS sequence"/>
</dbReference>
<dbReference type="InterPro" id="IPR020556">
    <property type="entry name" value="Amidase_CS"/>
</dbReference>
<dbReference type="RefSeq" id="WP_058474264.1">
    <property type="nucleotide sequence ID" value="NZ_CAAAIL010000001.1"/>
</dbReference>
<dbReference type="PANTHER" id="PTHR43372:SF4">
    <property type="entry name" value="FATTY-ACID AMIDE HYDROLASE 2"/>
    <property type="match status" value="1"/>
</dbReference>
<accession>A0A378KY25</accession>
<evidence type="ECO:0000313" key="5">
    <source>
        <dbReference type="Proteomes" id="UP000254230"/>
    </source>
</evidence>
<reference evidence="3 5" key="2">
    <citation type="submission" date="2018-06" db="EMBL/GenBank/DDBJ databases">
        <authorList>
            <consortium name="Pathogen Informatics"/>
            <person name="Doyle S."/>
        </authorList>
    </citation>
    <scope>NUCLEOTIDE SEQUENCE [LARGE SCALE GENOMIC DNA]</scope>
    <source>
        <strain evidence="3 5">NCTC12376</strain>
    </source>
</reference>
<dbReference type="STRING" id="45072.Lqua_2119"/>
<dbReference type="GO" id="GO:0004040">
    <property type="term" value="F:amidase activity"/>
    <property type="evidence" value="ECO:0007669"/>
    <property type="project" value="UniProtKB-EC"/>
</dbReference>
<dbReference type="EC" id="6.3.5.-" evidence="3"/>
<dbReference type="PIRSF" id="PIRSF001221">
    <property type="entry name" value="Amidase_fungi"/>
    <property type="match status" value="1"/>
</dbReference>
<dbReference type="EMBL" id="UGOW01000001">
    <property type="protein sequence ID" value="STY18511.1"/>
    <property type="molecule type" value="Genomic_DNA"/>
</dbReference>
<dbReference type="PANTHER" id="PTHR43372">
    <property type="entry name" value="FATTY-ACID AMIDE HYDROLASE"/>
    <property type="match status" value="1"/>
</dbReference>
<feature type="domain" description="Amidase" evidence="1">
    <location>
        <begin position="25"/>
        <end position="452"/>
    </location>
</feature>
<gene>
    <name evidence="3" type="primary">gatA_2</name>
    <name evidence="2" type="ORF">Lqua_2119</name>
    <name evidence="3" type="ORF">NCTC12376_02331</name>
</gene>
<dbReference type="InterPro" id="IPR052739">
    <property type="entry name" value="FAAH2"/>
</dbReference>
<name>A0A378KY25_9GAMM</name>
<keyword evidence="4" id="KW-1185">Reference proteome</keyword>
<dbReference type="Proteomes" id="UP000254230">
    <property type="component" value="Unassembled WGS sequence"/>
</dbReference>
<keyword evidence="3" id="KW-0378">Hydrolase</keyword>
<proteinExistence type="predicted"/>
<dbReference type="OrthoDB" id="8872210at2"/>